<dbReference type="Gramene" id="ONK78851">
    <property type="protein sequence ID" value="ONK78851"/>
    <property type="gene ID" value="A4U43_C01F220"/>
</dbReference>
<protein>
    <recommendedName>
        <fullName evidence="5">AUGMIN subunit 8</fullName>
    </recommendedName>
</protein>
<feature type="region of interest" description="Disordered" evidence="2">
    <location>
        <begin position="1"/>
        <end position="251"/>
    </location>
</feature>
<reference evidence="4" key="1">
    <citation type="journal article" date="2017" name="Nat. Commun.">
        <title>The asparagus genome sheds light on the origin and evolution of a young Y chromosome.</title>
        <authorList>
            <person name="Harkess A."/>
            <person name="Zhou J."/>
            <person name="Xu C."/>
            <person name="Bowers J.E."/>
            <person name="Van der Hulst R."/>
            <person name="Ayyampalayam S."/>
            <person name="Mercati F."/>
            <person name="Riccardi P."/>
            <person name="McKain M.R."/>
            <person name="Kakrana A."/>
            <person name="Tang H."/>
            <person name="Ray J."/>
            <person name="Groenendijk J."/>
            <person name="Arikit S."/>
            <person name="Mathioni S.M."/>
            <person name="Nakano M."/>
            <person name="Shan H."/>
            <person name="Telgmann-Rauber A."/>
            <person name="Kanno A."/>
            <person name="Yue Z."/>
            <person name="Chen H."/>
            <person name="Li W."/>
            <person name="Chen Y."/>
            <person name="Xu X."/>
            <person name="Zhang Y."/>
            <person name="Luo S."/>
            <person name="Chen H."/>
            <person name="Gao J."/>
            <person name="Mao Z."/>
            <person name="Pires J.C."/>
            <person name="Luo M."/>
            <person name="Kudrna D."/>
            <person name="Wing R.A."/>
            <person name="Meyers B.C."/>
            <person name="Yi K."/>
            <person name="Kong H."/>
            <person name="Lavrijsen P."/>
            <person name="Sunseri F."/>
            <person name="Falavigna A."/>
            <person name="Ye Y."/>
            <person name="Leebens-Mack J.H."/>
            <person name="Chen G."/>
        </authorList>
    </citation>
    <scope>NUCLEOTIDE SEQUENCE [LARGE SCALE GENOMIC DNA]</scope>
    <source>
        <strain evidence="4">cv. DH0086</strain>
    </source>
</reference>
<feature type="compositionally biased region" description="Polar residues" evidence="2">
    <location>
        <begin position="174"/>
        <end position="201"/>
    </location>
</feature>
<dbReference type="Proteomes" id="UP000243459">
    <property type="component" value="Chromosome 1"/>
</dbReference>
<evidence type="ECO:0000256" key="2">
    <source>
        <dbReference type="SAM" id="MobiDB-lite"/>
    </source>
</evidence>
<dbReference type="PANTHER" id="PTHR31807">
    <property type="entry name" value="AUGMIN FAMILY MEMBER"/>
    <property type="match status" value="1"/>
</dbReference>
<accession>A0A5P1FQ67</accession>
<feature type="compositionally biased region" description="Polar residues" evidence="2">
    <location>
        <begin position="51"/>
        <end position="83"/>
    </location>
</feature>
<feature type="region of interest" description="Disordered" evidence="2">
    <location>
        <begin position="275"/>
        <end position="398"/>
    </location>
</feature>
<dbReference type="AlphaFoldDB" id="A0A5P1FQ67"/>
<evidence type="ECO:0000256" key="1">
    <source>
        <dbReference type="ARBA" id="ARBA00010016"/>
    </source>
</evidence>
<organism evidence="3 4">
    <name type="scientific">Asparagus officinalis</name>
    <name type="common">Garden asparagus</name>
    <dbReference type="NCBI Taxonomy" id="4686"/>
    <lineage>
        <taxon>Eukaryota</taxon>
        <taxon>Viridiplantae</taxon>
        <taxon>Streptophyta</taxon>
        <taxon>Embryophyta</taxon>
        <taxon>Tracheophyta</taxon>
        <taxon>Spermatophyta</taxon>
        <taxon>Magnoliopsida</taxon>
        <taxon>Liliopsida</taxon>
        <taxon>Asparagales</taxon>
        <taxon>Asparagaceae</taxon>
        <taxon>Asparagoideae</taxon>
        <taxon>Asparagus</taxon>
    </lineage>
</organism>
<gene>
    <name evidence="3" type="ORF">A4U43_C01F220</name>
</gene>
<comment type="similarity">
    <text evidence="1">Belongs to the QWRF family.</text>
</comment>
<evidence type="ECO:0008006" key="5">
    <source>
        <dbReference type="Google" id="ProtNLM"/>
    </source>
</evidence>
<name>A0A5P1FQ67_ASPOF</name>
<sequence>MDFCKDEAPAATAQQKTFPAEEKPRPVLVNSEKNNAVPTNVKPRIREISSRYKSGITSTPRSPSPKASQTSPMSKTSAPQRPQSAERRRPSTPSSPSSRHSAPLSSSSPFSKTSRPSSPSSPSSTPFSKTSRPSSPSSSSRSSTPVRDSKVERVNSSRRSLVSRAPDGLWPSIRNLSTSFQSESSSNLSASFQSERSSALCSKSEKPVRNPSPDRTLKSSTNAASERKRTPLRGRNTSGQTENSRPVEDSHVRAIDQLRWPRMIGGKVSTNALSTKSMDLTDKMSRSGSLSISARGFSPTRRMSSTDAMNRGLRNSTNEVARPVSSRGSEKGARNVTSVPLERAPSNTRPSRSPSPLPSLVRPSSPNKASATLSRGMSSPSRTRPTTPSSPSSSASTRLGASSSIFNYIADVRKGKRSPSHMDDSHHLRLLYNRNLQWRFVNARADEQFSTQKIVAEEMLCNVWNITSELRDSVTVKTMDVQNLRREMKWKSIIKEQMAYLEDWSILGEESYDSLSGTIEALKANTLRLPVTGRARADVGAVKNAISSAVDVMQAMGSSICCLLSRVEGTNSVVSELSEIAATESIMLDECRESLAAVAAMQVQECSLRTHLIQLRQDLLVE</sequence>
<dbReference type="InterPro" id="IPR007573">
    <property type="entry name" value="QWRF"/>
</dbReference>
<dbReference type="GO" id="GO:0005880">
    <property type="term" value="C:nuclear microtubule"/>
    <property type="evidence" value="ECO:0007669"/>
    <property type="project" value="TreeGrafter"/>
</dbReference>
<feature type="compositionally biased region" description="Low complexity" evidence="2">
    <location>
        <begin position="91"/>
        <end position="145"/>
    </location>
</feature>
<evidence type="ECO:0000313" key="4">
    <source>
        <dbReference type="Proteomes" id="UP000243459"/>
    </source>
</evidence>
<dbReference type="PANTHER" id="PTHR31807:SF37">
    <property type="entry name" value="HAUS AUGMIN-LIKE COMPLEX SUBUNIT 8"/>
    <property type="match status" value="1"/>
</dbReference>
<keyword evidence="4" id="KW-1185">Reference proteome</keyword>
<dbReference type="GO" id="GO:0051225">
    <property type="term" value="P:spindle assembly"/>
    <property type="evidence" value="ECO:0007669"/>
    <property type="project" value="TreeGrafter"/>
</dbReference>
<dbReference type="EMBL" id="CM007381">
    <property type="protein sequence ID" value="ONK78851.1"/>
    <property type="molecule type" value="Genomic_DNA"/>
</dbReference>
<dbReference type="OrthoDB" id="1924320at2759"/>
<dbReference type="GO" id="GO:0005737">
    <property type="term" value="C:cytoplasm"/>
    <property type="evidence" value="ECO:0007669"/>
    <property type="project" value="TreeGrafter"/>
</dbReference>
<dbReference type="OMA" id="CEMLMAS"/>
<dbReference type="GO" id="GO:0008017">
    <property type="term" value="F:microtubule binding"/>
    <property type="evidence" value="ECO:0007669"/>
    <property type="project" value="TreeGrafter"/>
</dbReference>
<feature type="compositionally biased region" description="Low complexity" evidence="2">
    <location>
        <begin position="374"/>
        <end position="398"/>
    </location>
</feature>
<dbReference type="Pfam" id="PF04484">
    <property type="entry name" value="QWRF"/>
    <property type="match status" value="1"/>
</dbReference>
<feature type="compositionally biased region" description="Polar residues" evidence="2">
    <location>
        <begin position="301"/>
        <end position="319"/>
    </location>
</feature>
<feature type="compositionally biased region" description="Polar residues" evidence="2">
    <location>
        <begin position="235"/>
        <end position="244"/>
    </location>
</feature>
<evidence type="ECO:0000313" key="3">
    <source>
        <dbReference type="EMBL" id="ONK78851.1"/>
    </source>
</evidence>
<proteinExistence type="inferred from homology"/>
<feature type="compositionally biased region" description="Low complexity" evidence="2">
    <location>
        <begin position="345"/>
        <end position="367"/>
    </location>
</feature>